<dbReference type="AlphaFoldDB" id="A0A6A3I3J0"/>
<proteinExistence type="predicted"/>
<gene>
    <name evidence="2" type="ORF">PR002_g25007</name>
</gene>
<comment type="caution">
    <text evidence="2">The sequence shown here is derived from an EMBL/GenBank/DDBJ whole genome shotgun (WGS) entry which is preliminary data.</text>
</comment>
<feature type="region of interest" description="Disordered" evidence="1">
    <location>
        <begin position="23"/>
        <end position="52"/>
    </location>
</feature>
<dbReference type="EMBL" id="QXFU01003198">
    <property type="protein sequence ID" value="KAE8977479.1"/>
    <property type="molecule type" value="Genomic_DNA"/>
</dbReference>
<accession>A0A6A3I3J0</accession>
<evidence type="ECO:0000256" key="1">
    <source>
        <dbReference type="SAM" id="MobiDB-lite"/>
    </source>
</evidence>
<organism evidence="2 3">
    <name type="scientific">Phytophthora rubi</name>
    <dbReference type="NCBI Taxonomy" id="129364"/>
    <lineage>
        <taxon>Eukaryota</taxon>
        <taxon>Sar</taxon>
        <taxon>Stramenopiles</taxon>
        <taxon>Oomycota</taxon>
        <taxon>Peronosporomycetes</taxon>
        <taxon>Peronosporales</taxon>
        <taxon>Peronosporaceae</taxon>
        <taxon>Phytophthora</taxon>
    </lineage>
</organism>
<feature type="compositionally biased region" description="Acidic residues" evidence="1">
    <location>
        <begin position="37"/>
        <end position="46"/>
    </location>
</feature>
<evidence type="ECO:0000313" key="3">
    <source>
        <dbReference type="Proteomes" id="UP000435112"/>
    </source>
</evidence>
<reference evidence="2 3" key="1">
    <citation type="submission" date="2018-09" db="EMBL/GenBank/DDBJ databases">
        <title>Genomic investigation of the strawberry pathogen Phytophthora fragariae indicates pathogenicity is determined by transcriptional variation in three key races.</title>
        <authorList>
            <person name="Adams T.M."/>
            <person name="Armitage A.D."/>
            <person name="Sobczyk M.K."/>
            <person name="Bates H.J."/>
            <person name="Dunwell J.M."/>
            <person name="Nellist C.F."/>
            <person name="Harrison R.J."/>
        </authorList>
    </citation>
    <scope>NUCLEOTIDE SEQUENCE [LARGE SCALE GENOMIC DNA]</scope>
    <source>
        <strain evidence="2 3">SCRP324</strain>
    </source>
</reference>
<protein>
    <submittedName>
        <fullName evidence="2">Uncharacterized protein</fullName>
    </submittedName>
</protein>
<name>A0A6A3I3J0_9STRA</name>
<dbReference type="Proteomes" id="UP000435112">
    <property type="component" value="Unassembled WGS sequence"/>
</dbReference>
<sequence length="308" mass="34294">MNVSDSETSSVCGDDLLLMSDTSDYDAEVNSPTTSSDGDDVLDDGPADSSHDDTLDESALAYKMLFSTVRACAREFFYIDLAMRFTSQDHSDPILLAFASLRPLATTMSCFTHVKSNCRKNRSRLSNSAYLEASILVNVGQMHLARSPEQFFALVEEGQRDRERRVKCPQNPVEAHHSVIKTYVKLRAMTAVVLNTTIPRVLKKTASNSASTPFSGHFCEGPLLVAMCERAVVLTQPGNFFKKRSERHGQGALTAIYFNSFRYALTRSRTLRSCGVTSSRVTRYSKSKEGELTGFRRIEDIDPHYLSP</sequence>
<evidence type="ECO:0000313" key="2">
    <source>
        <dbReference type="EMBL" id="KAE8977479.1"/>
    </source>
</evidence>